<name>A0ABY5JAP7_9GAMM</name>
<keyword evidence="2" id="KW-0732">Signal</keyword>
<dbReference type="RefSeq" id="WP_070883279.1">
    <property type="nucleotide sequence ID" value="NZ_CP076114.1"/>
</dbReference>
<sequence length="155" mass="18805">MIRKSISMLVALLGFSLTGCAVYGDSGYSGGYRDYDRQYYPGAYEQRSQVYGAPRVYVYEDRRYDRRYAPPRHYSQPRHYAPPPPPRYYNQAGGYDSRYHERHDRNRRDYRPAPRPGWEGQRHHYQQQQRQRTAPLQWQQREAPQRLQRGWTRER</sequence>
<dbReference type="PROSITE" id="PS51257">
    <property type="entry name" value="PROKAR_LIPOPROTEIN"/>
    <property type="match status" value="1"/>
</dbReference>
<feature type="compositionally biased region" description="Basic and acidic residues" evidence="1">
    <location>
        <begin position="97"/>
        <end position="112"/>
    </location>
</feature>
<protein>
    <recommendedName>
        <fullName evidence="5">Lipoprotein</fullName>
    </recommendedName>
</protein>
<evidence type="ECO:0000256" key="2">
    <source>
        <dbReference type="SAM" id="SignalP"/>
    </source>
</evidence>
<dbReference type="EMBL" id="CP076114">
    <property type="protein sequence ID" value="UUD65131.1"/>
    <property type="molecule type" value="Genomic_DNA"/>
</dbReference>
<dbReference type="Proteomes" id="UP000887421">
    <property type="component" value="Chromosome"/>
</dbReference>
<reference evidence="3" key="1">
    <citation type="submission" date="2021-05" db="EMBL/GenBank/DDBJ databases">
        <title>Complete genome sequence of Pseudomonas seleniipraecipitans strain D1-6.</title>
        <authorList>
            <person name="Lafi F."/>
            <person name="Eida A."/>
            <person name="Alam I."/>
            <person name="Hert H."/>
            <person name="Saad M."/>
        </authorList>
    </citation>
    <scope>NUCLEOTIDE SEQUENCE</scope>
    <source>
        <strain evidence="3">D1-6</strain>
    </source>
</reference>
<evidence type="ECO:0000313" key="3">
    <source>
        <dbReference type="EMBL" id="UUD65131.1"/>
    </source>
</evidence>
<gene>
    <name evidence="3" type="ORF">D16iCDA_05510</name>
</gene>
<evidence type="ECO:0000256" key="1">
    <source>
        <dbReference type="SAM" id="MobiDB-lite"/>
    </source>
</evidence>
<feature type="region of interest" description="Disordered" evidence="1">
    <location>
        <begin position="67"/>
        <end position="155"/>
    </location>
</feature>
<proteinExistence type="predicted"/>
<organism evidence="3 4">
    <name type="scientific">Phytopseudomonas seleniipraecipitans</name>
    <dbReference type="NCBI Taxonomy" id="640205"/>
    <lineage>
        <taxon>Bacteria</taxon>
        <taxon>Pseudomonadati</taxon>
        <taxon>Pseudomonadota</taxon>
        <taxon>Gammaproteobacteria</taxon>
        <taxon>Pseudomonadales</taxon>
        <taxon>Pseudomonadaceae</taxon>
        <taxon>Phytopseudomonas</taxon>
    </lineage>
</organism>
<feature type="chain" id="PRO_5045228693" description="Lipoprotein" evidence="2">
    <location>
        <begin position="22"/>
        <end position="155"/>
    </location>
</feature>
<evidence type="ECO:0000313" key="4">
    <source>
        <dbReference type="Proteomes" id="UP000887421"/>
    </source>
</evidence>
<evidence type="ECO:0008006" key="5">
    <source>
        <dbReference type="Google" id="ProtNLM"/>
    </source>
</evidence>
<feature type="signal peptide" evidence="2">
    <location>
        <begin position="1"/>
        <end position="21"/>
    </location>
</feature>
<accession>A0ABY5JAP7</accession>
<keyword evidence="4" id="KW-1185">Reference proteome</keyword>
<feature type="compositionally biased region" description="Low complexity" evidence="1">
    <location>
        <begin position="126"/>
        <end position="140"/>
    </location>
</feature>